<dbReference type="GO" id="GO:0046872">
    <property type="term" value="F:metal ion binding"/>
    <property type="evidence" value="ECO:0007669"/>
    <property type="project" value="InterPro"/>
</dbReference>
<organism evidence="2 3">
    <name type="scientific">Hibiscus trionum</name>
    <name type="common">Flower of an hour</name>
    <dbReference type="NCBI Taxonomy" id="183268"/>
    <lineage>
        <taxon>Eukaryota</taxon>
        <taxon>Viridiplantae</taxon>
        <taxon>Streptophyta</taxon>
        <taxon>Embryophyta</taxon>
        <taxon>Tracheophyta</taxon>
        <taxon>Spermatophyta</taxon>
        <taxon>Magnoliopsida</taxon>
        <taxon>eudicotyledons</taxon>
        <taxon>Gunneridae</taxon>
        <taxon>Pentapetalae</taxon>
        <taxon>rosids</taxon>
        <taxon>malvids</taxon>
        <taxon>Malvales</taxon>
        <taxon>Malvaceae</taxon>
        <taxon>Malvoideae</taxon>
        <taxon>Hibiscus</taxon>
    </lineage>
</organism>
<keyword evidence="3" id="KW-1185">Reference proteome</keyword>
<evidence type="ECO:0000313" key="2">
    <source>
        <dbReference type="EMBL" id="GMI72660.1"/>
    </source>
</evidence>
<dbReference type="InterPro" id="IPR036163">
    <property type="entry name" value="HMA_dom_sf"/>
</dbReference>
<dbReference type="PANTHER" id="PTHR47005">
    <property type="entry name" value="HEAVY METAL TRANSPORT/DETOXIFICATION SUPERFAMILY PROTEIN"/>
    <property type="match status" value="1"/>
</dbReference>
<evidence type="ECO:0000256" key="1">
    <source>
        <dbReference type="SAM" id="MobiDB-lite"/>
    </source>
</evidence>
<dbReference type="Proteomes" id="UP001165190">
    <property type="component" value="Unassembled WGS sequence"/>
</dbReference>
<name>A0A9W7H823_HIBTR</name>
<feature type="compositionally biased region" description="Basic and acidic residues" evidence="1">
    <location>
        <begin position="82"/>
        <end position="142"/>
    </location>
</feature>
<dbReference type="SUPFAM" id="SSF55008">
    <property type="entry name" value="HMA, heavy metal-associated domain"/>
    <property type="match status" value="1"/>
</dbReference>
<dbReference type="OrthoDB" id="785270at2759"/>
<dbReference type="Gene3D" id="3.30.70.100">
    <property type="match status" value="1"/>
</dbReference>
<gene>
    <name evidence="2" type="ORF">HRI_000935300</name>
</gene>
<reference evidence="2" key="1">
    <citation type="submission" date="2023-05" db="EMBL/GenBank/DDBJ databases">
        <title>Genome and transcriptome analyses reveal genes involved in the formation of fine ridges on petal epidermal cells in Hibiscus trionum.</title>
        <authorList>
            <person name="Koshimizu S."/>
            <person name="Masuda S."/>
            <person name="Ishii T."/>
            <person name="Shirasu K."/>
            <person name="Hoshino A."/>
            <person name="Arita M."/>
        </authorList>
    </citation>
    <scope>NUCLEOTIDE SEQUENCE</scope>
    <source>
        <strain evidence="2">Hamamatsu line</strain>
    </source>
</reference>
<feature type="region of interest" description="Disordered" evidence="1">
    <location>
        <begin position="68"/>
        <end position="159"/>
    </location>
</feature>
<dbReference type="AlphaFoldDB" id="A0A9W7H823"/>
<proteinExistence type="predicted"/>
<feature type="compositionally biased region" description="Pro residues" evidence="1">
    <location>
        <begin position="143"/>
        <end position="159"/>
    </location>
</feature>
<dbReference type="PANTHER" id="PTHR47005:SF5">
    <property type="entry name" value="HEAVY METAL TRANSPORT_DETOXIFICATION SUPERFAMILY PROTEIN"/>
    <property type="match status" value="1"/>
</dbReference>
<protein>
    <submittedName>
        <fullName evidence="2">HEAVY METAL ASSOCIATED PROTEIN 35</fullName>
    </submittedName>
</protein>
<sequence>MAEKVTIMVLKVDLQCRKCYKKVKKVLCKFPQIRDQVYDNKANTVTIRVVCCDPERLRDKLCCKGGGSIKSIEIKPPPKPPAPEKPKPPEKPKAPVKPKEPEKPKAPEKPKEPEKPKAPEKPKTPEKPKEPEKPKQPEKPKEPPALPLAPAPKPPEPSPPPPMAYPAIGCCCTECYRGIPGGPCYYGGPPPPPCYGIYGRPVYDNWGWGCGDGGSGYSYCYTKRTGECFSDENSNGCSIM</sequence>
<dbReference type="EMBL" id="BSYR01000010">
    <property type="protein sequence ID" value="GMI72660.1"/>
    <property type="molecule type" value="Genomic_DNA"/>
</dbReference>
<accession>A0A9W7H823</accession>
<comment type="caution">
    <text evidence="2">The sequence shown here is derived from an EMBL/GenBank/DDBJ whole genome shotgun (WGS) entry which is preliminary data.</text>
</comment>
<evidence type="ECO:0000313" key="3">
    <source>
        <dbReference type="Proteomes" id="UP001165190"/>
    </source>
</evidence>